<protein>
    <recommendedName>
        <fullName evidence="1">DUF2019 domain-containing protein</fullName>
    </recommendedName>
</protein>
<dbReference type="Pfam" id="PF09450">
    <property type="entry name" value="DUF2019"/>
    <property type="match status" value="1"/>
</dbReference>
<dbReference type="SUPFAM" id="SSF48371">
    <property type="entry name" value="ARM repeat"/>
    <property type="match status" value="1"/>
</dbReference>
<comment type="caution">
    <text evidence="2">The sequence shown here is derived from an EMBL/GenBank/DDBJ whole genome shotgun (WGS) entry which is preliminary data.</text>
</comment>
<dbReference type="InterPro" id="IPR042236">
    <property type="entry name" value="PI3K_accessory_sf"/>
</dbReference>
<feature type="non-terminal residue" evidence="2">
    <location>
        <position position="1"/>
    </location>
</feature>
<organism evidence="2">
    <name type="scientific">marine sediment metagenome</name>
    <dbReference type="NCBI Taxonomy" id="412755"/>
    <lineage>
        <taxon>unclassified sequences</taxon>
        <taxon>metagenomes</taxon>
        <taxon>ecological metagenomes</taxon>
    </lineage>
</organism>
<feature type="domain" description="DUF2019" evidence="1">
    <location>
        <begin position="6"/>
        <end position="79"/>
    </location>
</feature>
<dbReference type="InterPro" id="IPR016024">
    <property type="entry name" value="ARM-type_fold"/>
</dbReference>
<accession>A0A0F9DU79</accession>
<dbReference type="Gene3D" id="1.25.40.70">
    <property type="entry name" value="Phosphatidylinositol 3-kinase, accessory domain (PIK)"/>
    <property type="match status" value="1"/>
</dbReference>
<sequence length="97" mass="10590">KKHGEATLSGDSNIANKSYDNLINSKEKLFAHGNCGKKNLIELLNHENDSVRLWAATHCLHVDAPLAIEALRALAESDSILGFSASMVIEEYNKGNI</sequence>
<evidence type="ECO:0000313" key="2">
    <source>
        <dbReference type="EMBL" id="KKL65398.1"/>
    </source>
</evidence>
<evidence type="ECO:0000259" key="1">
    <source>
        <dbReference type="Pfam" id="PF09450"/>
    </source>
</evidence>
<gene>
    <name evidence="2" type="ORF">LCGC14_2155390</name>
</gene>
<dbReference type="EMBL" id="LAZR01027546">
    <property type="protein sequence ID" value="KKL65398.1"/>
    <property type="molecule type" value="Genomic_DNA"/>
</dbReference>
<dbReference type="AlphaFoldDB" id="A0A0F9DU79"/>
<proteinExistence type="predicted"/>
<name>A0A0F9DU79_9ZZZZ</name>
<reference evidence="2" key="1">
    <citation type="journal article" date="2015" name="Nature">
        <title>Complex archaea that bridge the gap between prokaryotes and eukaryotes.</title>
        <authorList>
            <person name="Spang A."/>
            <person name="Saw J.H."/>
            <person name="Jorgensen S.L."/>
            <person name="Zaremba-Niedzwiedzka K."/>
            <person name="Martijn J."/>
            <person name="Lind A.E."/>
            <person name="van Eijk R."/>
            <person name="Schleper C."/>
            <person name="Guy L."/>
            <person name="Ettema T.J."/>
        </authorList>
    </citation>
    <scope>NUCLEOTIDE SEQUENCE</scope>
</reference>
<dbReference type="InterPro" id="IPR018568">
    <property type="entry name" value="DUF2019"/>
</dbReference>